<evidence type="ECO:0000259" key="16">
    <source>
        <dbReference type="SMART" id="SM01192"/>
    </source>
</evidence>
<dbReference type="InterPro" id="IPR036849">
    <property type="entry name" value="Enolase-like_C_sf"/>
</dbReference>
<evidence type="ECO:0000313" key="18">
    <source>
        <dbReference type="EMBL" id="APD89035.1"/>
    </source>
</evidence>
<dbReference type="NCBIfam" id="TIGR01060">
    <property type="entry name" value="eno"/>
    <property type="match status" value="1"/>
</dbReference>
<dbReference type="SMART" id="SM01193">
    <property type="entry name" value="Enolase_N"/>
    <property type="match status" value="1"/>
</dbReference>
<evidence type="ECO:0000256" key="2">
    <source>
        <dbReference type="ARBA" id="ARBA00009604"/>
    </source>
</evidence>
<dbReference type="EMBL" id="CP018024">
    <property type="protein sequence ID" value="APD89035.1"/>
    <property type="molecule type" value="Genomic_DNA"/>
</dbReference>
<reference evidence="18 19" key="1">
    <citation type="submission" date="2016-11" db="EMBL/GenBank/DDBJ databases">
        <title>Networking in microbes: conjugative elements and plasmids in the genus Alteromonas.</title>
        <authorList>
            <person name="Lopez-Perez M."/>
            <person name="Ramon-Marco N."/>
            <person name="Rodriguez-Valera F."/>
        </authorList>
    </citation>
    <scope>NUCLEOTIDE SEQUENCE [LARGE SCALE GENOMIC DNA]</scope>
    <source>
        <strain evidence="18 19">CP48</strain>
    </source>
</reference>
<evidence type="ECO:0000256" key="15">
    <source>
        <dbReference type="PIRSR" id="PIRSR001400-3"/>
    </source>
</evidence>
<dbReference type="FunFam" id="3.20.20.120:FF:000001">
    <property type="entry name" value="Enolase"/>
    <property type="match status" value="1"/>
</dbReference>
<feature type="domain" description="Enolase N-terminal" evidence="17">
    <location>
        <begin position="4"/>
        <end position="134"/>
    </location>
</feature>
<dbReference type="GO" id="GO:0005576">
    <property type="term" value="C:extracellular region"/>
    <property type="evidence" value="ECO:0007669"/>
    <property type="project" value="UniProtKB-SubCell"/>
</dbReference>
<dbReference type="GO" id="GO:0006096">
    <property type="term" value="P:glycolytic process"/>
    <property type="evidence" value="ECO:0007669"/>
    <property type="project" value="UniProtKB-UniRule"/>
</dbReference>
<gene>
    <name evidence="12" type="primary">eno</name>
    <name evidence="18" type="ORF">BM524_03960</name>
</gene>
<feature type="binding site" evidence="12">
    <location>
        <position position="392"/>
    </location>
    <ligand>
        <name>(2R)-2-phosphoglycerate</name>
        <dbReference type="ChEBI" id="CHEBI:58289"/>
    </ligand>
</feature>
<feature type="binding site" evidence="14">
    <location>
        <position position="168"/>
    </location>
    <ligand>
        <name>substrate</name>
    </ligand>
</feature>
<evidence type="ECO:0000256" key="8">
    <source>
        <dbReference type="ARBA" id="ARBA00022842"/>
    </source>
</evidence>
<evidence type="ECO:0000256" key="13">
    <source>
        <dbReference type="PIRSR" id="PIRSR001400-1"/>
    </source>
</evidence>
<dbReference type="GO" id="GO:0000287">
    <property type="term" value="F:magnesium ion binding"/>
    <property type="evidence" value="ECO:0007669"/>
    <property type="project" value="UniProtKB-UniRule"/>
</dbReference>
<name>A0AAC9J8F0_9ALTE</name>
<comment type="subunit">
    <text evidence="12">Component of the RNA degradosome, a multiprotein complex involved in RNA processing and mRNA degradation.</text>
</comment>
<dbReference type="InterPro" id="IPR000941">
    <property type="entry name" value="Enolase"/>
</dbReference>
<comment type="cofactor">
    <cofactor evidence="15">
        <name>Mg(2+)</name>
        <dbReference type="ChEBI" id="CHEBI:18420"/>
    </cofactor>
    <text evidence="15">Mg(2+) is required for catalysis and for stabilizing the dimer.</text>
</comment>
<keyword evidence="5 12" id="KW-0963">Cytoplasm</keyword>
<dbReference type="EC" id="4.2.1.11" evidence="3 12"/>
<dbReference type="SMART" id="SM01192">
    <property type="entry name" value="Enolase_C"/>
    <property type="match status" value="1"/>
</dbReference>
<feature type="binding site" evidence="12 15">
    <location>
        <position position="246"/>
    </location>
    <ligand>
        <name>Mg(2+)</name>
        <dbReference type="ChEBI" id="CHEBI:18420"/>
    </ligand>
</feature>
<evidence type="ECO:0000256" key="11">
    <source>
        <dbReference type="ARBA" id="ARBA00045763"/>
    </source>
</evidence>
<keyword evidence="7 12" id="KW-0479">Metal-binding</keyword>
<evidence type="ECO:0000256" key="7">
    <source>
        <dbReference type="ARBA" id="ARBA00022723"/>
    </source>
</evidence>
<dbReference type="HAMAP" id="MF_00318">
    <property type="entry name" value="Enolase"/>
    <property type="match status" value="1"/>
</dbReference>
<dbReference type="GO" id="GO:0000015">
    <property type="term" value="C:phosphopyruvate hydratase complex"/>
    <property type="evidence" value="ECO:0007669"/>
    <property type="project" value="InterPro"/>
</dbReference>
<dbReference type="PANTHER" id="PTHR11902">
    <property type="entry name" value="ENOLASE"/>
    <property type="match status" value="1"/>
</dbReference>
<dbReference type="Gene3D" id="3.20.20.120">
    <property type="entry name" value="Enolase-like C-terminal domain"/>
    <property type="match status" value="1"/>
</dbReference>
<dbReference type="InterPro" id="IPR020809">
    <property type="entry name" value="Enolase_CS"/>
</dbReference>
<feature type="active site" description="Proton acceptor" evidence="12 13">
    <location>
        <position position="341"/>
    </location>
</feature>
<accession>A0AAC9J8F0</accession>
<feature type="binding site" evidence="12">
    <location>
        <position position="167"/>
    </location>
    <ligand>
        <name>(2R)-2-phosphoglycerate</name>
        <dbReference type="ChEBI" id="CHEBI:58289"/>
    </ligand>
</feature>
<dbReference type="SUPFAM" id="SSF51604">
    <property type="entry name" value="Enolase C-terminal domain-like"/>
    <property type="match status" value="1"/>
</dbReference>
<dbReference type="PRINTS" id="PR00148">
    <property type="entry name" value="ENOLASE"/>
</dbReference>
<comment type="catalytic activity">
    <reaction evidence="12">
        <text>(2R)-2-phosphoglycerate = phosphoenolpyruvate + H2O</text>
        <dbReference type="Rhea" id="RHEA:10164"/>
        <dbReference type="ChEBI" id="CHEBI:15377"/>
        <dbReference type="ChEBI" id="CHEBI:58289"/>
        <dbReference type="ChEBI" id="CHEBI:58702"/>
        <dbReference type="EC" id="4.2.1.11"/>
    </reaction>
</comment>
<dbReference type="PIRSF" id="PIRSF001400">
    <property type="entry name" value="Enolase"/>
    <property type="match status" value="1"/>
</dbReference>
<evidence type="ECO:0000256" key="4">
    <source>
        <dbReference type="ARBA" id="ARBA00017068"/>
    </source>
</evidence>
<keyword evidence="8 12" id="KW-0460">Magnesium</keyword>
<dbReference type="InterPro" id="IPR020810">
    <property type="entry name" value="Enolase_C"/>
</dbReference>
<feature type="binding site" evidence="12">
    <location>
        <position position="341"/>
    </location>
    <ligand>
        <name>(2R)-2-phosphoglycerate</name>
        <dbReference type="ChEBI" id="CHEBI:58289"/>
    </ligand>
</feature>
<sequence length="430" mass="45249">MAKISRIIGREILDSRGNPTVEADVYLESGAMGRAAAPSGASTGSREALELRDGDKSRYLGKGVTKAVAAINDTIAPALLGKDALAQADIDGIMIDLDGTENKETLGANAILAVSLAVAKAAATEKGVALYEHIADLNGTSGQYSMPVPMMNIINGGEHADNNVDIQEFMVQPVGAKSFKEALRMGAEIFHALKKVLSAKGLNTAVGDEGGFAPNLSSNAEALAVIVEAVENAGYKMNEDITLALDCAASEFYKEGKYVLSGEDKSFDSEAFGDYLADLSAQYPIVSIEDGLDESDWDGWASLTKKIGDKVQLVGDDLFVTNTKILKRGIDNGIGNSILIKFNQIGSLTETLNAIKMAKDAGFTAVISHRSGETEDATIADLAVGTAAGQIKTGSLCRSDRVAKYNQLLRIEEALGDAATYKGISEIKGQ</sequence>
<feature type="binding site" evidence="14">
    <location>
        <position position="392"/>
    </location>
    <ligand>
        <name>substrate</name>
    </ligand>
</feature>
<comment type="subcellular location">
    <subcellularLocation>
        <location evidence="12">Cytoplasm</location>
    </subcellularLocation>
    <subcellularLocation>
        <location evidence="12">Secreted</location>
    </subcellularLocation>
    <subcellularLocation>
        <location evidence="12">Cell surface</location>
    </subcellularLocation>
    <text evidence="12">Fractions of enolase are present in both the cytoplasm and on the cell surface.</text>
</comment>
<dbReference type="SFLD" id="SFLDS00001">
    <property type="entry name" value="Enolase"/>
    <property type="match status" value="1"/>
</dbReference>
<organism evidence="18 19">
    <name type="scientific">Alteromonas mediterranea</name>
    <dbReference type="NCBI Taxonomy" id="314275"/>
    <lineage>
        <taxon>Bacteria</taxon>
        <taxon>Pseudomonadati</taxon>
        <taxon>Pseudomonadota</taxon>
        <taxon>Gammaproteobacteria</taxon>
        <taxon>Alteromonadales</taxon>
        <taxon>Alteromonadaceae</taxon>
        <taxon>Alteromonas/Salinimonas group</taxon>
        <taxon>Alteromonas</taxon>
    </lineage>
</organism>
<feature type="binding site" evidence="14">
    <location>
        <position position="316"/>
    </location>
    <ligand>
        <name>substrate</name>
    </ligand>
</feature>
<dbReference type="SFLD" id="SFLDF00002">
    <property type="entry name" value="enolase"/>
    <property type="match status" value="1"/>
</dbReference>
<comment type="function">
    <text evidence="11 12">Catalyzes the reversible conversion of 2-phosphoglycerate (2-PG) into phosphoenolpyruvate (PEP). It is essential for the degradation of carbohydrates via glycolysis.</text>
</comment>
<evidence type="ECO:0000256" key="3">
    <source>
        <dbReference type="ARBA" id="ARBA00012058"/>
    </source>
</evidence>
<dbReference type="SFLD" id="SFLDG00178">
    <property type="entry name" value="enolase"/>
    <property type="match status" value="1"/>
</dbReference>
<dbReference type="Pfam" id="PF00113">
    <property type="entry name" value="Enolase_C"/>
    <property type="match status" value="1"/>
</dbReference>
<dbReference type="FunFam" id="3.30.390.10:FF:000001">
    <property type="entry name" value="Enolase"/>
    <property type="match status" value="1"/>
</dbReference>
<comment type="cofactor">
    <cofactor evidence="12">
        <name>Mg(2+)</name>
        <dbReference type="ChEBI" id="CHEBI:18420"/>
    </cofactor>
    <text evidence="12">Binds a second Mg(2+) ion via substrate during catalysis.</text>
</comment>
<feature type="domain" description="Enolase C-terminal TIM barrel" evidence="16">
    <location>
        <begin position="143"/>
        <end position="429"/>
    </location>
</feature>
<dbReference type="Proteomes" id="UP000182101">
    <property type="component" value="Chromosome"/>
</dbReference>
<dbReference type="Gene3D" id="3.30.390.10">
    <property type="entry name" value="Enolase-like, N-terminal domain"/>
    <property type="match status" value="1"/>
</dbReference>
<dbReference type="InterPro" id="IPR020811">
    <property type="entry name" value="Enolase_N"/>
</dbReference>
<protein>
    <recommendedName>
        <fullName evidence="4 12">Enolase</fullName>
        <ecNumber evidence="3 12">4.2.1.11</ecNumber>
    </recommendedName>
    <alternativeName>
        <fullName evidence="12">2-phospho-D-glycerate hydro-lyase</fullName>
    </alternativeName>
    <alternativeName>
        <fullName evidence="12">2-phosphoglycerate dehydratase</fullName>
    </alternativeName>
</protein>
<keyword evidence="6 12" id="KW-0964">Secreted</keyword>
<keyword evidence="10 12" id="KW-0456">Lyase</keyword>
<feature type="binding site" evidence="14">
    <location>
        <position position="289"/>
    </location>
    <ligand>
        <name>substrate</name>
    </ligand>
</feature>
<evidence type="ECO:0000256" key="6">
    <source>
        <dbReference type="ARBA" id="ARBA00022525"/>
    </source>
</evidence>
<evidence type="ECO:0000259" key="17">
    <source>
        <dbReference type="SMART" id="SM01193"/>
    </source>
</evidence>
<evidence type="ECO:0000256" key="14">
    <source>
        <dbReference type="PIRSR" id="PIRSR001400-2"/>
    </source>
</evidence>
<evidence type="ECO:0000256" key="5">
    <source>
        <dbReference type="ARBA" id="ARBA00022490"/>
    </source>
</evidence>
<feature type="binding site" evidence="12 15">
    <location>
        <position position="289"/>
    </location>
    <ligand>
        <name>Mg(2+)</name>
        <dbReference type="ChEBI" id="CHEBI:18420"/>
    </ligand>
</feature>
<evidence type="ECO:0000256" key="10">
    <source>
        <dbReference type="ARBA" id="ARBA00023239"/>
    </source>
</evidence>
<feature type="binding site" evidence="12">
    <location>
        <position position="371"/>
    </location>
    <ligand>
        <name>(2R)-2-phosphoglycerate</name>
        <dbReference type="ChEBI" id="CHEBI:58289"/>
    </ligand>
</feature>
<dbReference type="PANTHER" id="PTHR11902:SF1">
    <property type="entry name" value="ENOLASE"/>
    <property type="match status" value="1"/>
</dbReference>
<dbReference type="InterPro" id="IPR029017">
    <property type="entry name" value="Enolase-like_N"/>
</dbReference>
<comment type="pathway">
    <text evidence="1 12">Carbohydrate degradation; glycolysis; pyruvate from D-glyceraldehyde 3-phosphate: step 4/5.</text>
</comment>
<feature type="binding site" evidence="12">
    <location>
        <position position="370"/>
    </location>
    <ligand>
        <name>(2R)-2-phosphoglycerate</name>
        <dbReference type="ChEBI" id="CHEBI:58289"/>
    </ligand>
</feature>
<evidence type="ECO:0000256" key="12">
    <source>
        <dbReference type="HAMAP-Rule" id="MF_00318"/>
    </source>
</evidence>
<evidence type="ECO:0000256" key="9">
    <source>
        <dbReference type="ARBA" id="ARBA00023152"/>
    </source>
</evidence>
<dbReference type="GO" id="GO:0009986">
    <property type="term" value="C:cell surface"/>
    <property type="evidence" value="ECO:0007669"/>
    <property type="project" value="UniProtKB-SubCell"/>
</dbReference>
<dbReference type="RefSeq" id="WP_071958674.1">
    <property type="nucleotide sequence ID" value="NZ_CP018024.1"/>
</dbReference>
<dbReference type="CDD" id="cd03313">
    <property type="entry name" value="enolase"/>
    <property type="match status" value="1"/>
</dbReference>
<dbReference type="Pfam" id="PF03952">
    <property type="entry name" value="Enolase_N"/>
    <property type="match status" value="1"/>
</dbReference>
<feature type="active site" description="Proton donor" evidence="12 13">
    <location>
        <position position="209"/>
    </location>
</feature>
<dbReference type="PROSITE" id="PS00164">
    <property type="entry name" value="ENOLASE"/>
    <property type="match status" value="1"/>
</dbReference>
<keyword evidence="9 12" id="KW-0324">Glycolysis</keyword>
<feature type="binding site" evidence="14">
    <location>
        <position position="159"/>
    </location>
    <ligand>
        <name>substrate</name>
    </ligand>
</feature>
<dbReference type="GO" id="GO:0004634">
    <property type="term" value="F:phosphopyruvate hydratase activity"/>
    <property type="evidence" value="ECO:0007669"/>
    <property type="project" value="UniProtKB-UniRule"/>
</dbReference>
<feature type="binding site" evidence="14">
    <location>
        <begin position="368"/>
        <end position="371"/>
    </location>
    <ligand>
        <name>substrate</name>
    </ligand>
</feature>
<dbReference type="AlphaFoldDB" id="A0AAC9J8F0"/>
<evidence type="ECO:0000313" key="19">
    <source>
        <dbReference type="Proteomes" id="UP000182101"/>
    </source>
</evidence>
<proteinExistence type="inferred from homology"/>
<evidence type="ECO:0000256" key="1">
    <source>
        <dbReference type="ARBA" id="ARBA00005031"/>
    </source>
</evidence>
<comment type="similarity">
    <text evidence="2 12">Belongs to the enolase family.</text>
</comment>
<dbReference type="SUPFAM" id="SSF54826">
    <property type="entry name" value="Enolase N-terminal domain-like"/>
    <property type="match status" value="1"/>
</dbReference>
<feature type="binding site" evidence="12 15">
    <location>
        <position position="316"/>
    </location>
    <ligand>
        <name>Mg(2+)</name>
        <dbReference type="ChEBI" id="CHEBI:18420"/>
    </ligand>
</feature>